<dbReference type="CDD" id="cd08382">
    <property type="entry name" value="C2_Smurf-like"/>
    <property type="match status" value="1"/>
</dbReference>
<dbReference type="GO" id="GO:0006511">
    <property type="term" value="P:ubiquitin-dependent protein catabolic process"/>
    <property type="evidence" value="ECO:0007669"/>
    <property type="project" value="InterPro"/>
</dbReference>
<evidence type="ECO:0000256" key="5">
    <source>
        <dbReference type="ARBA" id="ARBA00022679"/>
    </source>
</evidence>
<name>A0A8H6TRR5_MYCCL</name>
<evidence type="ECO:0000259" key="13">
    <source>
        <dbReference type="PROSITE" id="PS50020"/>
    </source>
</evidence>
<evidence type="ECO:0000313" key="15">
    <source>
        <dbReference type="EMBL" id="KAF7322793.1"/>
    </source>
</evidence>
<evidence type="ECO:0000256" key="6">
    <source>
        <dbReference type="ARBA" id="ARBA00022737"/>
    </source>
</evidence>
<protein>
    <recommendedName>
        <fullName evidence="8">E3 ubiquitin-protein ligase</fullName>
        <ecNumber evidence="8">2.3.2.26</ecNumber>
    </recommendedName>
</protein>
<dbReference type="SUPFAM" id="SSF49562">
    <property type="entry name" value="C2 domain (Calcium/lipid-binding domain, CaLB)"/>
    <property type="match status" value="1"/>
</dbReference>
<dbReference type="SMART" id="SM00456">
    <property type="entry name" value="WW"/>
    <property type="match status" value="3"/>
</dbReference>
<dbReference type="GO" id="GO:0006886">
    <property type="term" value="P:intracellular protein transport"/>
    <property type="evidence" value="ECO:0007669"/>
    <property type="project" value="UniProtKB-ARBA"/>
</dbReference>
<evidence type="ECO:0000256" key="9">
    <source>
        <dbReference type="PIRSR" id="PIRSR001569-1"/>
    </source>
</evidence>
<dbReference type="Pfam" id="PF00168">
    <property type="entry name" value="C2"/>
    <property type="match status" value="1"/>
</dbReference>
<dbReference type="Gene3D" id="3.30.2160.10">
    <property type="entry name" value="Hect, E3 ligase catalytic domain"/>
    <property type="match status" value="1"/>
</dbReference>
<evidence type="ECO:0000259" key="12">
    <source>
        <dbReference type="PROSITE" id="PS50004"/>
    </source>
</evidence>
<dbReference type="Gene3D" id="2.60.40.150">
    <property type="entry name" value="C2 domain"/>
    <property type="match status" value="1"/>
</dbReference>
<dbReference type="PROSITE" id="PS01159">
    <property type="entry name" value="WW_DOMAIN_1"/>
    <property type="match status" value="3"/>
</dbReference>
<dbReference type="CDD" id="cd00201">
    <property type="entry name" value="WW"/>
    <property type="match status" value="3"/>
</dbReference>
<dbReference type="PIRSF" id="PIRSF001569">
    <property type="entry name" value="E3_ub_ligase_SMURF1"/>
    <property type="match status" value="1"/>
</dbReference>
<dbReference type="GO" id="GO:0072666">
    <property type="term" value="P:establishment of protein localization to vacuole"/>
    <property type="evidence" value="ECO:0007669"/>
    <property type="project" value="UniProtKB-ARBA"/>
</dbReference>
<evidence type="ECO:0000256" key="11">
    <source>
        <dbReference type="SAM" id="MobiDB-lite"/>
    </source>
</evidence>
<dbReference type="InterPro" id="IPR050409">
    <property type="entry name" value="E3_ubiq-protein_ligase"/>
</dbReference>
<dbReference type="PROSITE" id="PS50004">
    <property type="entry name" value="C2"/>
    <property type="match status" value="1"/>
</dbReference>
<evidence type="ECO:0000256" key="4">
    <source>
        <dbReference type="ARBA" id="ARBA00022490"/>
    </source>
</evidence>
<dbReference type="PANTHER" id="PTHR11254">
    <property type="entry name" value="HECT DOMAIN UBIQUITIN-PROTEIN LIGASE"/>
    <property type="match status" value="1"/>
</dbReference>
<evidence type="ECO:0000313" key="16">
    <source>
        <dbReference type="Proteomes" id="UP000613580"/>
    </source>
</evidence>
<gene>
    <name evidence="15" type="ORF">HMN09_00058600</name>
</gene>
<dbReference type="FunFam" id="3.30.2160.10:FF:000001">
    <property type="entry name" value="E3 ubiquitin-protein ligase NEDD4-like"/>
    <property type="match status" value="1"/>
</dbReference>
<feature type="region of interest" description="Disordered" evidence="11">
    <location>
        <begin position="181"/>
        <end position="259"/>
    </location>
</feature>
<comment type="pathway">
    <text evidence="3 8">Protein modification; protein ubiquitination.</text>
</comment>
<feature type="domain" description="C2" evidence="12">
    <location>
        <begin position="1"/>
        <end position="112"/>
    </location>
</feature>
<dbReference type="Gene3D" id="3.90.1750.10">
    <property type="entry name" value="Hect, E3 ligase catalytic domains"/>
    <property type="match status" value="1"/>
</dbReference>
<evidence type="ECO:0000259" key="14">
    <source>
        <dbReference type="PROSITE" id="PS50237"/>
    </source>
</evidence>
<dbReference type="Gene3D" id="3.30.2410.10">
    <property type="entry name" value="Hect, E3 ligase catalytic domain"/>
    <property type="match status" value="1"/>
</dbReference>
<feature type="region of interest" description="Disordered" evidence="11">
    <location>
        <begin position="276"/>
        <end position="305"/>
    </location>
</feature>
<feature type="active site" description="Glycyl thioester intermediate" evidence="9 10">
    <location>
        <position position="797"/>
    </location>
</feature>
<feature type="domain" description="WW" evidence="13">
    <location>
        <begin position="407"/>
        <end position="440"/>
    </location>
</feature>
<feature type="domain" description="HECT" evidence="14">
    <location>
        <begin position="496"/>
        <end position="829"/>
    </location>
</feature>
<evidence type="ECO:0000256" key="8">
    <source>
        <dbReference type="PIRNR" id="PIRNR001569"/>
    </source>
</evidence>
<comment type="catalytic activity">
    <reaction evidence="1 8">
        <text>S-ubiquitinyl-[E2 ubiquitin-conjugating enzyme]-L-cysteine + [acceptor protein]-L-lysine = [E2 ubiquitin-conjugating enzyme]-L-cysteine + N(6)-ubiquitinyl-[acceptor protein]-L-lysine.</text>
        <dbReference type="EC" id="2.3.2.26"/>
    </reaction>
</comment>
<feature type="domain" description="WW" evidence="13">
    <location>
        <begin position="252"/>
        <end position="285"/>
    </location>
</feature>
<comment type="caution">
    <text evidence="15">The sequence shown here is derived from an EMBL/GenBank/DDBJ whole genome shotgun (WGS) entry which is preliminary data.</text>
</comment>
<feature type="compositionally biased region" description="Polar residues" evidence="11">
    <location>
        <begin position="185"/>
        <end position="200"/>
    </location>
</feature>
<keyword evidence="7 8" id="KW-0833">Ubl conjugation pathway</keyword>
<dbReference type="EMBL" id="JACAZE010000001">
    <property type="protein sequence ID" value="KAF7322793.1"/>
    <property type="molecule type" value="Genomic_DNA"/>
</dbReference>
<feature type="compositionally biased region" description="Low complexity" evidence="11">
    <location>
        <begin position="284"/>
        <end position="293"/>
    </location>
</feature>
<dbReference type="CDD" id="cd00078">
    <property type="entry name" value="HECTc"/>
    <property type="match status" value="1"/>
</dbReference>
<dbReference type="Proteomes" id="UP000613580">
    <property type="component" value="Unassembled WGS sequence"/>
</dbReference>
<evidence type="ECO:0000256" key="7">
    <source>
        <dbReference type="ARBA" id="ARBA00022786"/>
    </source>
</evidence>
<dbReference type="GO" id="GO:0005737">
    <property type="term" value="C:cytoplasm"/>
    <property type="evidence" value="ECO:0007669"/>
    <property type="project" value="UniProtKB-SubCell"/>
</dbReference>
<proteinExistence type="predicted"/>
<accession>A0A8H6TRR5</accession>
<keyword evidence="6" id="KW-0677">Repeat</keyword>
<dbReference type="AlphaFoldDB" id="A0A8H6TRR5"/>
<dbReference type="OrthoDB" id="8068875at2759"/>
<dbReference type="FunFam" id="2.60.40.150:FF:000156">
    <property type="entry name" value="E3 ubiquitin-protein ligase"/>
    <property type="match status" value="1"/>
</dbReference>
<reference evidence="15" key="1">
    <citation type="submission" date="2020-05" db="EMBL/GenBank/DDBJ databases">
        <title>Mycena genomes resolve the evolution of fungal bioluminescence.</title>
        <authorList>
            <person name="Tsai I.J."/>
        </authorList>
    </citation>
    <scope>NUCLEOTIDE SEQUENCE</scope>
    <source>
        <strain evidence="15">110903Hualien_Pintung</strain>
    </source>
</reference>
<dbReference type="InterPro" id="IPR036020">
    <property type="entry name" value="WW_dom_sf"/>
</dbReference>
<dbReference type="SMART" id="SM00239">
    <property type="entry name" value="C2"/>
    <property type="match status" value="1"/>
</dbReference>
<organism evidence="15 16">
    <name type="scientific">Mycena chlorophos</name>
    <name type="common">Agaric fungus</name>
    <name type="synonym">Agaricus chlorophos</name>
    <dbReference type="NCBI Taxonomy" id="658473"/>
    <lineage>
        <taxon>Eukaryota</taxon>
        <taxon>Fungi</taxon>
        <taxon>Dikarya</taxon>
        <taxon>Basidiomycota</taxon>
        <taxon>Agaricomycotina</taxon>
        <taxon>Agaricomycetes</taxon>
        <taxon>Agaricomycetidae</taxon>
        <taxon>Agaricales</taxon>
        <taxon>Marasmiineae</taxon>
        <taxon>Mycenaceae</taxon>
        <taxon>Mycena</taxon>
    </lineage>
</organism>
<comment type="subcellular location">
    <subcellularLocation>
        <location evidence="2">Cytoplasm</location>
    </subcellularLocation>
</comment>
<dbReference type="FunFam" id="2.20.70.10:FF:000017">
    <property type="entry name" value="E3 ubiquitin-protein ligase"/>
    <property type="match status" value="1"/>
</dbReference>
<dbReference type="InterPro" id="IPR000008">
    <property type="entry name" value="C2_dom"/>
</dbReference>
<dbReference type="Pfam" id="PF00397">
    <property type="entry name" value="WW"/>
    <property type="match status" value="3"/>
</dbReference>
<dbReference type="SUPFAM" id="SSF56204">
    <property type="entry name" value="Hect, E3 ligase catalytic domain"/>
    <property type="match status" value="1"/>
</dbReference>
<feature type="domain" description="WW" evidence="13">
    <location>
        <begin position="350"/>
        <end position="383"/>
    </location>
</feature>
<dbReference type="GO" id="GO:0061630">
    <property type="term" value="F:ubiquitin protein ligase activity"/>
    <property type="evidence" value="ECO:0007669"/>
    <property type="project" value="UniProtKB-EC"/>
</dbReference>
<dbReference type="PROSITE" id="PS50237">
    <property type="entry name" value="HECT"/>
    <property type="match status" value="1"/>
</dbReference>
<dbReference type="FunFam" id="3.30.2410.10:FF:000001">
    <property type="entry name" value="E3 ubiquitin-protein ligase NEDD4-like"/>
    <property type="match status" value="1"/>
</dbReference>
<evidence type="ECO:0000256" key="1">
    <source>
        <dbReference type="ARBA" id="ARBA00000885"/>
    </source>
</evidence>
<dbReference type="InterPro" id="IPR035983">
    <property type="entry name" value="Hect_E3_ubiquitin_ligase"/>
</dbReference>
<dbReference type="FunFam" id="2.20.70.10:FF:000077">
    <property type="entry name" value="E3 ubiquitin-protein ligase"/>
    <property type="match status" value="1"/>
</dbReference>
<dbReference type="InterPro" id="IPR001202">
    <property type="entry name" value="WW_dom"/>
</dbReference>
<dbReference type="UniPathway" id="UPA00143"/>
<dbReference type="InterPro" id="IPR024928">
    <property type="entry name" value="E3_ub_ligase_SMURF1"/>
</dbReference>
<dbReference type="InterPro" id="IPR000569">
    <property type="entry name" value="HECT_dom"/>
</dbReference>
<feature type="compositionally biased region" description="Low complexity" evidence="11">
    <location>
        <begin position="328"/>
        <end position="341"/>
    </location>
</feature>
<evidence type="ECO:0000256" key="10">
    <source>
        <dbReference type="PROSITE-ProRule" id="PRU00104"/>
    </source>
</evidence>
<dbReference type="Gene3D" id="2.20.70.10">
    <property type="match status" value="2"/>
</dbReference>
<keyword evidence="4" id="KW-0963">Cytoplasm</keyword>
<dbReference type="SMART" id="SM00119">
    <property type="entry name" value="HECTc"/>
    <property type="match status" value="1"/>
</dbReference>
<dbReference type="SUPFAM" id="SSF51045">
    <property type="entry name" value="WW domain"/>
    <property type="match status" value="3"/>
</dbReference>
<dbReference type="GO" id="GO:0016567">
    <property type="term" value="P:protein ubiquitination"/>
    <property type="evidence" value="ECO:0007669"/>
    <property type="project" value="UniProtKB-UniPathway"/>
</dbReference>
<dbReference type="InterPro" id="IPR035892">
    <property type="entry name" value="C2_domain_sf"/>
</dbReference>
<feature type="compositionally biased region" description="Low complexity" evidence="11">
    <location>
        <begin position="215"/>
        <end position="241"/>
    </location>
</feature>
<feature type="compositionally biased region" description="Polar residues" evidence="11">
    <location>
        <begin position="342"/>
        <end position="352"/>
    </location>
</feature>
<feature type="region of interest" description="Disordered" evidence="11">
    <location>
        <begin position="320"/>
        <end position="364"/>
    </location>
</feature>
<keyword evidence="16" id="KW-1185">Reference proteome</keyword>
<dbReference type="Pfam" id="PF00632">
    <property type="entry name" value="HECT"/>
    <property type="match status" value="1"/>
</dbReference>
<dbReference type="EC" id="2.3.2.26" evidence="8"/>
<keyword evidence="5 8" id="KW-0808">Transferase</keyword>
<dbReference type="PANTHER" id="PTHR11254:SF440">
    <property type="entry name" value="E3 UBIQUITIN-PROTEIN LIGASE NEDD-4"/>
    <property type="match status" value="1"/>
</dbReference>
<evidence type="ECO:0000256" key="3">
    <source>
        <dbReference type="ARBA" id="ARBA00004906"/>
    </source>
</evidence>
<evidence type="ECO:0000256" key="2">
    <source>
        <dbReference type="ARBA" id="ARBA00004496"/>
    </source>
</evidence>
<dbReference type="PROSITE" id="PS50020">
    <property type="entry name" value="WW_DOMAIN_2"/>
    <property type="match status" value="3"/>
</dbReference>
<dbReference type="GO" id="GO:0007034">
    <property type="term" value="P:vacuolar transport"/>
    <property type="evidence" value="ECO:0007669"/>
    <property type="project" value="UniProtKB-ARBA"/>
</dbReference>
<sequence>MSVAPATSQKIRLTVVAADGLSKRDVFRLPDPFAVITVDAEQTHTTSVIKKTLNPYWNESFDITVKDSSVVAVQIFDQRKFKRRDQGFLGVVNVRVSDVLDLGLDCHEMLTLDLKKSNDNLVVHGKLIIYLSTNVNQPINNPGPSQVSGLNTAMANLGLNTSPSASTSNLALATPAPLARTASAQATSSDPAAATVTSPVAEQPASAMPATPAETRPTSTIAATPAAQPAAATTTAAASTTRNFNPNEDQYGPLPNGWERRIDPLGRTYYVDHNTRTTTWNRPSASAAANSNAQDNETNAAREQHGRRILADDLLEANNSSSNIARNPSASASTPAPVSAVNNTTTAGTGSLPNGWEERYTPEGRPYYVDHNTRTTTWVDPRRQTIIRVMGPNGQGSVQPQTISQLGPLPSGWEMRLTNTARVYFVDHNTKTTTWDDPRLPSTLDANVPQYKRDFRRKLIYFRSQPAMRAQPGNCQIKIRRNHIFEDSYAEIMRQTPNDLKKRLMIKFDGEDGLDYGGLSREFFFLLSHEMFNPFYCLFEYSAHDNYTLQINPASGVNPEHLNYFKFIGRCLGLGIFHRRFLDAYFIVSFYKMILKKKVTLSDLESVDAELHRGMTWMLENDITDIIDETFTTTEERFGEMVTIELKPGGGDVPVTEENKKDYVEAIVDYRISKRVKEQFEAFMSGFSELIPQDLITVFDERELELLIGGMSEIDVDDWKKFTDYRGYEINDQVIEWFWQCIRSWPPERKSRLLQFATGTSRIPVNGFKDLQGSDGPRRFTIEKSGDPSQLPKSHTCFNRIDLPPYKDYASLEQKLTLAVEETVGFGVE</sequence>
<dbReference type="FunFam" id="2.20.70.10:FF:000011">
    <property type="entry name" value="E3 ubiquitin-protein ligase"/>
    <property type="match status" value="1"/>
</dbReference>
<dbReference type="FunFam" id="3.90.1750.10:FF:000005">
    <property type="entry name" value="E3 ubiquitin-protein ligase"/>
    <property type="match status" value="1"/>
</dbReference>